<dbReference type="SUPFAM" id="SSF81301">
    <property type="entry name" value="Nucleotidyltransferase"/>
    <property type="match status" value="1"/>
</dbReference>
<keyword evidence="3" id="KW-1185">Reference proteome</keyword>
<evidence type="ECO:0000313" key="2">
    <source>
        <dbReference type="EMBL" id="GAW93080.1"/>
    </source>
</evidence>
<evidence type="ECO:0000313" key="3">
    <source>
        <dbReference type="Proteomes" id="UP000197032"/>
    </source>
</evidence>
<dbReference type="InterPro" id="IPR041633">
    <property type="entry name" value="Polbeta"/>
</dbReference>
<dbReference type="Pfam" id="PF18765">
    <property type="entry name" value="Polbeta"/>
    <property type="match status" value="1"/>
</dbReference>
<dbReference type="EMBL" id="BDGJ01000115">
    <property type="protein sequence ID" value="GAW93080.1"/>
    <property type="molecule type" value="Genomic_DNA"/>
</dbReference>
<name>A0A1Z5HUW2_9FIRM</name>
<protein>
    <submittedName>
        <fullName evidence="2">Nucleotidyl transferase domain-containing protein</fullName>
    </submittedName>
</protein>
<dbReference type="Gene3D" id="3.30.460.10">
    <property type="entry name" value="Beta Polymerase, domain 2"/>
    <property type="match status" value="1"/>
</dbReference>
<dbReference type="InterPro" id="IPR024700">
    <property type="entry name" value="UCP020217"/>
</dbReference>
<proteinExistence type="predicted"/>
<keyword evidence="2" id="KW-0808">Transferase</keyword>
<dbReference type="Proteomes" id="UP000197032">
    <property type="component" value="Unassembled WGS sequence"/>
</dbReference>
<dbReference type="PIRSF" id="PIRSF020217">
    <property type="entry name" value="UCP020217"/>
    <property type="match status" value="1"/>
</dbReference>
<evidence type="ECO:0000259" key="1">
    <source>
        <dbReference type="Pfam" id="PF18765"/>
    </source>
</evidence>
<organism evidence="2 3">
    <name type="scientific">Calderihabitans maritimus</name>
    <dbReference type="NCBI Taxonomy" id="1246530"/>
    <lineage>
        <taxon>Bacteria</taxon>
        <taxon>Bacillati</taxon>
        <taxon>Bacillota</taxon>
        <taxon>Clostridia</taxon>
        <taxon>Neomoorellales</taxon>
        <taxon>Calderihabitantaceae</taxon>
        <taxon>Calderihabitans</taxon>
    </lineage>
</organism>
<dbReference type="GO" id="GO:0016740">
    <property type="term" value="F:transferase activity"/>
    <property type="evidence" value="ECO:0007669"/>
    <property type="project" value="UniProtKB-KW"/>
</dbReference>
<gene>
    <name evidence="2" type="ORF">KKC1_22210</name>
</gene>
<comment type="caution">
    <text evidence="2">The sequence shown here is derived from an EMBL/GenBank/DDBJ whole genome shotgun (WGS) entry which is preliminary data.</text>
</comment>
<accession>A0A1Z5HUW2</accession>
<sequence length="113" mass="12586">MYPLTFVSDNVNGDKNLSERYTRAWKLARKAADLLKKSYGASKVVVFGSLVHDAWFTSWSDIDLAAWGIPDDRFYSAVAAVTGMSEEFKIDLIDAETCGTSLRKSIEKEGVEL</sequence>
<dbReference type="AlphaFoldDB" id="A0A1Z5HUW2"/>
<dbReference type="CDD" id="cd05403">
    <property type="entry name" value="NT_KNTase_like"/>
    <property type="match status" value="1"/>
</dbReference>
<dbReference type="InterPro" id="IPR043519">
    <property type="entry name" value="NT_sf"/>
</dbReference>
<feature type="domain" description="Polymerase beta nucleotidyltransferase" evidence="1">
    <location>
        <begin position="31"/>
        <end position="112"/>
    </location>
</feature>
<reference evidence="3" key="1">
    <citation type="journal article" date="2017" name="Appl. Environ. Microbiol.">
        <title>Genomic analysis of Calderihabitans maritimus KKC1, a thermophilic hydrogenogenic carboxydotrophic bacterium isolated from marine sediment.</title>
        <authorList>
            <person name="Omae K."/>
            <person name="Yoneda Y."/>
            <person name="Fukuyama Y."/>
            <person name="Yoshida T."/>
            <person name="Sako Y."/>
        </authorList>
    </citation>
    <scope>NUCLEOTIDE SEQUENCE [LARGE SCALE GENOMIC DNA]</scope>
    <source>
        <strain evidence="3">KKC1</strain>
    </source>
</reference>